<dbReference type="RefSeq" id="WP_045465253.1">
    <property type="nucleotide sequence ID" value="NZ_BBLT01000006.1"/>
</dbReference>
<evidence type="ECO:0000313" key="2">
    <source>
        <dbReference type="Proteomes" id="UP000030185"/>
    </source>
</evidence>
<sequence>MYIDKEKALELLSDISHNLKSDLIIKTDFLLSLLEEDDWSLVIKSHALIESIITELIVVKVNEIKLKSFIERLPLHGDQSNKIKIIKAYDLVPDSQIRFIKMLSEIRNNIVHKVENIDFDFMNHLNNLDKNQKKQWKDSLNSCMMTKDVENKMNEFSLNNPRIAVWFSLFVFVSEAMIKISEMKGLKEIDNESEKFASGILKDIFE</sequence>
<dbReference type="Gene3D" id="1.20.120.330">
    <property type="entry name" value="Nucleotidyltransferases domain 2"/>
    <property type="match status" value="1"/>
</dbReference>
<reference evidence="1 2" key="1">
    <citation type="submission" date="2014-09" db="EMBL/GenBank/DDBJ databases">
        <title>Sporocytophaga myxococcoides PG-01 genome sequencing.</title>
        <authorList>
            <person name="Liu L."/>
            <person name="Gao P.J."/>
            <person name="Chen G.J."/>
            <person name="Wang L.S."/>
        </authorList>
    </citation>
    <scope>NUCLEOTIDE SEQUENCE [LARGE SCALE GENOMIC DNA]</scope>
    <source>
        <strain evidence="1 2">PG-01</strain>
    </source>
</reference>
<evidence type="ECO:0000313" key="1">
    <source>
        <dbReference type="EMBL" id="GAL86070.1"/>
    </source>
</evidence>
<dbReference type="SUPFAM" id="SSF158668">
    <property type="entry name" value="MtlR-like"/>
    <property type="match status" value="1"/>
</dbReference>
<dbReference type="eggNOG" id="ENOG5033336">
    <property type="taxonomic scope" value="Bacteria"/>
</dbReference>
<organism evidence="1 2">
    <name type="scientific">Sporocytophaga myxococcoides</name>
    <dbReference type="NCBI Taxonomy" id="153721"/>
    <lineage>
        <taxon>Bacteria</taxon>
        <taxon>Pseudomonadati</taxon>
        <taxon>Bacteroidota</taxon>
        <taxon>Cytophagia</taxon>
        <taxon>Cytophagales</taxon>
        <taxon>Cytophagaceae</taxon>
        <taxon>Sporocytophaga</taxon>
    </lineage>
</organism>
<keyword evidence="2" id="KW-1185">Reference proteome</keyword>
<dbReference type="STRING" id="153721.MYP_3299"/>
<accession>A0A098LGH8</accession>
<proteinExistence type="predicted"/>
<dbReference type="OrthoDB" id="6388142at2"/>
<dbReference type="EMBL" id="BBLT01000006">
    <property type="protein sequence ID" value="GAL86070.1"/>
    <property type="molecule type" value="Genomic_DNA"/>
</dbReference>
<comment type="caution">
    <text evidence="1">The sequence shown here is derived from an EMBL/GenBank/DDBJ whole genome shotgun (WGS) entry which is preliminary data.</text>
</comment>
<dbReference type="AlphaFoldDB" id="A0A098LGH8"/>
<dbReference type="InterPro" id="IPR038026">
    <property type="entry name" value="MtlR-like_sf"/>
</dbReference>
<name>A0A098LGH8_9BACT</name>
<dbReference type="Proteomes" id="UP000030185">
    <property type="component" value="Unassembled WGS sequence"/>
</dbReference>
<gene>
    <name evidence="1" type="ORF">MYP_3299</name>
</gene>
<protein>
    <submittedName>
        <fullName evidence="1">Uncharacterized protein</fullName>
    </submittedName>
</protein>